<keyword evidence="4" id="KW-1185">Reference proteome</keyword>
<dbReference type="GO" id="GO:0003676">
    <property type="term" value="F:nucleic acid binding"/>
    <property type="evidence" value="ECO:0007669"/>
    <property type="project" value="InterPro"/>
</dbReference>
<keyword evidence="1" id="KW-0479">Metal-binding</keyword>
<feature type="region of interest" description="Disordered" evidence="2">
    <location>
        <begin position="389"/>
        <end position="546"/>
    </location>
</feature>
<feature type="compositionally biased region" description="Basic and acidic residues" evidence="2">
    <location>
        <begin position="478"/>
        <end position="494"/>
    </location>
</feature>
<evidence type="ECO:0000313" key="4">
    <source>
        <dbReference type="Proteomes" id="UP000504635"/>
    </source>
</evidence>
<proteinExistence type="predicted"/>
<dbReference type="InterPro" id="IPR005162">
    <property type="entry name" value="Retrotrans_gag_dom"/>
</dbReference>
<dbReference type="Gene3D" id="4.10.60.10">
    <property type="entry name" value="Zinc finger, CCHC-type"/>
    <property type="match status" value="1"/>
</dbReference>
<protein>
    <submittedName>
        <fullName evidence="5">Uncharacterized protein LOC115889657</fullName>
    </submittedName>
    <submittedName>
        <fullName evidence="6">Uncharacterized protein LOC115890788</fullName>
    </submittedName>
</protein>
<feature type="compositionally biased region" description="Basic and acidic residues" evidence="2">
    <location>
        <begin position="407"/>
        <end position="465"/>
    </location>
</feature>
<dbReference type="RefSeq" id="XP_030765574.1">
    <property type="nucleotide sequence ID" value="XM_030909714.1"/>
</dbReference>
<dbReference type="KEGG" id="soy:115889657"/>
<gene>
    <name evidence="5" type="primary">LOC115889657</name>
    <name evidence="6" type="synonym">LOC115890788</name>
</gene>
<keyword evidence="1" id="KW-0863">Zinc-finger</keyword>
<dbReference type="RefSeq" id="XP_030766984.1">
    <property type="nucleotide sequence ID" value="XM_030911124.1"/>
</dbReference>
<dbReference type="PROSITE" id="PS50158">
    <property type="entry name" value="ZF_CCHC"/>
    <property type="match status" value="1"/>
</dbReference>
<evidence type="ECO:0000313" key="6">
    <source>
        <dbReference type="RefSeq" id="XP_030766984.1"/>
    </source>
</evidence>
<dbReference type="Proteomes" id="UP000504635">
    <property type="component" value="Unplaced"/>
</dbReference>
<evidence type="ECO:0000259" key="3">
    <source>
        <dbReference type="PROSITE" id="PS50158"/>
    </source>
</evidence>
<organism evidence="4 5">
    <name type="scientific">Sitophilus oryzae</name>
    <name type="common">Rice weevil</name>
    <name type="synonym">Curculio oryzae</name>
    <dbReference type="NCBI Taxonomy" id="7048"/>
    <lineage>
        <taxon>Eukaryota</taxon>
        <taxon>Metazoa</taxon>
        <taxon>Ecdysozoa</taxon>
        <taxon>Arthropoda</taxon>
        <taxon>Hexapoda</taxon>
        <taxon>Insecta</taxon>
        <taxon>Pterygota</taxon>
        <taxon>Neoptera</taxon>
        <taxon>Endopterygota</taxon>
        <taxon>Coleoptera</taxon>
        <taxon>Polyphaga</taxon>
        <taxon>Cucujiformia</taxon>
        <taxon>Curculionidae</taxon>
        <taxon>Dryophthorinae</taxon>
        <taxon>Sitophilus</taxon>
    </lineage>
</organism>
<evidence type="ECO:0000313" key="5">
    <source>
        <dbReference type="RefSeq" id="XP_030765574.1"/>
    </source>
</evidence>
<feature type="compositionally biased region" description="Basic and acidic residues" evidence="2">
    <location>
        <begin position="522"/>
        <end position="546"/>
    </location>
</feature>
<evidence type="ECO:0000256" key="2">
    <source>
        <dbReference type="SAM" id="MobiDB-lite"/>
    </source>
</evidence>
<keyword evidence="1" id="KW-0862">Zinc</keyword>
<dbReference type="InterPro" id="IPR001878">
    <property type="entry name" value="Znf_CCHC"/>
</dbReference>
<feature type="compositionally biased region" description="Polar residues" evidence="2">
    <location>
        <begin position="389"/>
        <end position="406"/>
    </location>
</feature>
<accession>A0A6J2YQM0</accession>
<dbReference type="AlphaFoldDB" id="A0A6J2YQM0"/>
<reference evidence="5 6" key="1">
    <citation type="submission" date="2025-04" db="UniProtKB">
        <authorList>
            <consortium name="RefSeq"/>
        </authorList>
    </citation>
    <scope>IDENTIFICATION</scope>
    <source>
        <tissue evidence="5">Gonads</tissue>
    </source>
</reference>
<dbReference type="GO" id="GO:0008270">
    <property type="term" value="F:zinc ion binding"/>
    <property type="evidence" value="ECO:0007669"/>
    <property type="project" value="UniProtKB-KW"/>
</dbReference>
<evidence type="ECO:0000256" key="1">
    <source>
        <dbReference type="PROSITE-ProRule" id="PRU00047"/>
    </source>
</evidence>
<name>A0A6J2YQM0_SITOR</name>
<feature type="domain" description="CCHC-type" evidence="3">
    <location>
        <begin position="557"/>
        <end position="572"/>
    </location>
</feature>
<dbReference type="SMART" id="SM00343">
    <property type="entry name" value="ZnF_C2HC"/>
    <property type="match status" value="2"/>
</dbReference>
<dbReference type="GeneID" id="115889657"/>
<dbReference type="InterPro" id="IPR036875">
    <property type="entry name" value="Znf_CCHC_sf"/>
</dbReference>
<dbReference type="Pfam" id="PF03732">
    <property type="entry name" value="Retrotrans_gag"/>
    <property type="match status" value="1"/>
</dbReference>
<dbReference type="KEGG" id="soy:115890788"/>
<dbReference type="SUPFAM" id="SSF57756">
    <property type="entry name" value="Retrovirus zinc finger-like domains"/>
    <property type="match status" value="1"/>
</dbReference>
<dbReference type="OrthoDB" id="6819210at2759"/>
<sequence length="603" mass="70020">MMKIEPDRLVKEELEYEIKIRGILPTGNVKELTRTLRDLLTLENEGHSFSMKVEFDAESEIKICQEKLIDLESLIKAPLSEAIIRKLKSKLGHLVGRCERITSNDKEIIEIKAKLLTDIFKYVSLFRKLCEEHKGSSEPLDIQFQQSLITSTPNRSSSNATENQSATGLPVLMNNLSLNKRVNFSSWGLTFSGDSDTMGLNAFLERIEELCEAHNVSHDDLFRGAIEIFEGKALIFYRALKGKVNDWKTLCEHFREEFLPRDYTERLWEQIKSRTQGEKESITIYVAYMTNLFNRCSASINEAMKLKILRKNILPFYQTQLGLVDISTVDELIKLCKRIEDSRVNVLNFVPPTVDKHSVEPDLLYKANAIEKQSRKRLDSLEAEKQVSFNLQPSNKQISNNKSRNYSSDRESTDRNAHLGRNREISNDRLNRGSVREQDRRTGTVNKWRDGSYDRARFYRNRSNDRSSSVESYNGDRFYQDRSRERHNTPERYYNKNRLSRNNDYFAGNQPRENSFNRGRSSCRDRSDLGSYREHRNSRYDSYNRDLDNNTRGNVVKCYRCNGDNHLARHCKAQVRKCFSCGLLGYTKVSCPKCNKQGNGSRS</sequence>
<feature type="compositionally biased region" description="Polar residues" evidence="2">
    <location>
        <begin position="511"/>
        <end position="520"/>
    </location>
</feature>